<feature type="transmembrane region" description="Helical" evidence="1">
    <location>
        <begin position="282"/>
        <end position="302"/>
    </location>
</feature>
<evidence type="ECO:0000256" key="1">
    <source>
        <dbReference type="SAM" id="Phobius"/>
    </source>
</evidence>
<feature type="transmembrane region" description="Helical" evidence="1">
    <location>
        <begin position="213"/>
        <end position="240"/>
    </location>
</feature>
<keyword evidence="1" id="KW-0812">Transmembrane</keyword>
<evidence type="ECO:0000313" key="3">
    <source>
        <dbReference type="EMBL" id="ATE54462.1"/>
    </source>
</evidence>
<accession>A0A290Z654</accession>
<feature type="domain" description="TIR" evidence="2">
    <location>
        <begin position="22"/>
        <end position="144"/>
    </location>
</feature>
<dbReference type="InterPro" id="IPR000157">
    <property type="entry name" value="TIR_dom"/>
</dbReference>
<feature type="transmembrane region" description="Helical" evidence="1">
    <location>
        <begin position="252"/>
        <end position="276"/>
    </location>
</feature>
<reference evidence="3" key="1">
    <citation type="submission" date="2017-09" db="EMBL/GenBank/DDBJ databases">
        <title>Complete Genome Sequence of ansamitocin-producing Bacterium Actinosynnema pretiosum X47.</title>
        <authorList>
            <person name="Cao G."/>
            <person name="Zong G."/>
            <person name="Zhong C."/>
            <person name="Fu J."/>
        </authorList>
    </citation>
    <scope>NUCLEOTIDE SEQUENCE [LARGE SCALE GENOMIC DNA]</scope>
    <source>
        <strain evidence="3">X47</strain>
    </source>
</reference>
<keyword evidence="4" id="KW-1185">Reference proteome</keyword>
<dbReference type="Pfam" id="PF13676">
    <property type="entry name" value="TIR_2"/>
    <property type="match status" value="1"/>
</dbReference>
<organism evidence="3 4">
    <name type="scientific">Actinosynnema pretiosum</name>
    <dbReference type="NCBI Taxonomy" id="42197"/>
    <lineage>
        <taxon>Bacteria</taxon>
        <taxon>Bacillati</taxon>
        <taxon>Actinomycetota</taxon>
        <taxon>Actinomycetes</taxon>
        <taxon>Pseudonocardiales</taxon>
        <taxon>Pseudonocardiaceae</taxon>
        <taxon>Actinosynnema</taxon>
    </lineage>
</organism>
<evidence type="ECO:0000259" key="2">
    <source>
        <dbReference type="Pfam" id="PF13676"/>
    </source>
</evidence>
<evidence type="ECO:0000313" key="4">
    <source>
        <dbReference type="Proteomes" id="UP000218505"/>
    </source>
</evidence>
<dbReference type="SUPFAM" id="SSF52200">
    <property type="entry name" value="Toll/Interleukin receptor TIR domain"/>
    <property type="match status" value="1"/>
</dbReference>
<dbReference type="InterPro" id="IPR035897">
    <property type="entry name" value="Toll_tir_struct_dom_sf"/>
</dbReference>
<dbReference type="EMBL" id="CP023445">
    <property type="protein sequence ID" value="ATE54462.1"/>
    <property type="molecule type" value="Genomic_DNA"/>
</dbReference>
<feature type="transmembrane region" description="Helical" evidence="1">
    <location>
        <begin position="173"/>
        <end position="193"/>
    </location>
</feature>
<dbReference type="RefSeq" id="WP_096493631.1">
    <property type="nucleotide sequence ID" value="NZ_CP023445.1"/>
</dbReference>
<proteinExistence type="predicted"/>
<dbReference type="GO" id="GO:0007165">
    <property type="term" value="P:signal transduction"/>
    <property type="evidence" value="ECO:0007669"/>
    <property type="project" value="InterPro"/>
</dbReference>
<feature type="transmembrane region" description="Helical" evidence="1">
    <location>
        <begin position="385"/>
        <end position="407"/>
    </location>
</feature>
<protein>
    <recommendedName>
        <fullName evidence="2">TIR domain-containing protein</fullName>
    </recommendedName>
</protein>
<dbReference type="Gene3D" id="3.40.50.10140">
    <property type="entry name" value="Toll/interleukin-1 receptor homology (TIR) domain"/>
    <property type="match status" value="1"/>
</dbReference>
<sequence>MQIFVNYRQRDPDGGLLPHALAAEALADRLAALFGEGAVHFDTTLPPGERYADVLRERLAQATALVAVVHPGWLADLAARRERHKDWVREEIAEAARQGKLIIPVLLDGADPLRHQDLDEELHVLADAQAVPLRFGAFDAGVEALAAQIELRVAPAERPTAPPVEPLPDRGRLAGVLVAATAVVLLTLLAPFVRAAPALLGLDGSGAAVAVLALLPGLPLVVALGVSAVRFALVGPALWLDDLLTRVTDHKAYALFGLGVVLVSLVLLLLVVTSMAGRSPEVVGAVVVCSVSVLLVMGVLWARAQDSRLVWPQHAPAPTTTWARAELLELERRLRGDFPGWTRPLPMAARRTAHAALDRLADILDSLGAQRDAGRRAWWRARNPYLSAAHVGAAIAAVLVLTAALLAHWSEAGADAPSALWWLAGCAASALCCAGALELDFRAHRRALDLTLSAVPARAEAARARLADLSRAPLHAAHLLRAGRRSG</sequence>
<gene>
    <name evidence="3" type="ORF">CNX65_15160</name>
</gene>
<keyword evidence="1" id="KW-1133">Transmembrane helix</keyword>
<name>A0A290Z654_9PSEU</name>
<keyword evidence="1" id="KW-0472">Membrane</keyword>
<dbReference type="AlphaFoldDB" id="A0A290Z654"/>
<dbReference type="Proteomes" id="UP000218505">
    <property type="component" value="Chromosome"/>
</dbReference>
<dbReference type="KEGG" id="apre:CNX65_15160"/>
<feature type="transmembrane region" description="Helical" evidence="1">
    <location>
        <begin position="419"/>
        <end position="437"/>
    </location>
</feature>